<sequence length="195" mass="22377">MRAFVFLLCIGFALSFPGYNNDVDEYTDYDGDDSSEDHECSHCEFLKGLPKKALTEYYKIAQNTSQSIMAMEKSLERWAKKYNIEDKYKAHVADENKKFEAFKKSLTDLTKKLTAFFKSYIKIGNDKEKRFPAAQEGKHNQIHKYKHGHLGCSTGRGEESREDEAVPIGPSVDGFFGVEQEGKRSCVPYPSRKFR</sequence>
<evidence type="ECO:0000259" key="3">
    <source>
        <dbReference type="Pfam" id="PF02520"/>
    </source>
</evidence>
<accession>A0AAD5QQB3</accession>
<dbReference type="Proteomes" id="UP001196413">
    <property type="component" value="Unassembled WGS sequence"/>
</dbReference>
<reference evidence="4" key="1">
    <citation type="submission" date="2021-06" db="EMBL/GenBank/DDBJ databases">
        <title>Parelaphostrongylus tenuis whole genome reference sequence.</title>
        <authorList>
            <person name="Garwood T.J."/>
            <person name="Larsen P.A."/>
            <person name="Fountain-Jones N.M."/>
            <person name="Garbe J.R."/>
            <person name="Macchietto M.G."/>
            <person name="Kania S.A."/>
            <person name="Gerhold R.W."/>
            <person name="Richards J.E."/>
            <person name="Wolf T.M."/>
        </authorList>
    </citation>
    <scope>NUCLEOTIDE SEQUENCE</scope>
    <source>
        <strain evidence="4">MNPRO001-30</strain>
        <tissue evidence="4">Meninges</tissue>
    </source>
</reference>
<proteinExistence type="predicted"/>
<feature type="chain" id="PRO_5042441383" description="SXP/RAL-2 family protein Ani s 5-like cation-binding domain-containing protein" evidence="2">
    <location>
        <begin position="16"/>
        <end position="195"/>
    </location>
</feature>
<protein>
    <recommendedName>
        <fullName evidence="3">SXP/RAL-2 family protein Ani s 5-like cation-binding domain-containing protein</fullName>
    </recommendedName>
</protein>
<dbReference type="AlphaFoldDB" id="A0AAD5QQB3"/>
<dbReference type="EMBL" id="JAHQIW010003205">
    <property type="protein sequence ID" value="KAJ1357625.1"/>
    <property type="molecule type" value="Genomic_DNA"/>
</dbReference>
<evidence type="ECO:0000313" key="5">
    <source>
        <dbReference type="EMBL" id="KAJ1363838.1"/>
    </source>
</evidence>
<dbReference type="InterPro" id="IPR052823">
    <property type="entry name" value="SXP/RAL-2_related"/>
</dbReference>
<dbReference type="Pfam" id="PF02520">
    <property type="entry name" value="ANIS5_cation-bd"/>
    <property type="match status" value="1"/>
</dbReference>
<dbReference type="EMBL" id="JAHQIW010004812">
    <property type="protein sequence ID" value="KAJ1363838.1"/>
    <property type="molecule type" value="Genomic_DNA"/>
</dbReference>
<keyword evidence="6" id="KW-1185">Reference proteome</keyword>
<evidence type="ECO:0000256" key="2">
    <source>
        <dbReference type="SAM" id="SignalP"/>
    </source>
</evidence>
<gene>
    <name evidence="4" type="ORF">KIN20_015806</name>
    <name evidence="5" type="ORF">KIN20_023785</name>
</gene>
<organism evidence="4 6">
    <name type="scientific">Parelaphostrongylus tenuis</name>
    <name type="common">Meningeal worm</name>
    <dbReference type="NCBI Taxonomy" id="148309"/>
    <lineage>
        <taxon>Eukaryota</taxon>
        <taxon>Metazoa</taxon>
        <taxon>Ecdysozoa</taxon>
        <taxon>Nematoda</taxon>
        <taxon>Chromadorea</taxon>
        <taxon>Rhabditida</taxon>
        <taxon>Rhabditina</taxon>
        <taxon>Rhabditomorpha</taxon>
        <taxon>Strongyloidea</taxon>
        <taxon>Metastrongylidae</taxon>
        <taxon>Parelaphostrongylus</taxon>
    </lineage>
</organism>
<evidence type="ECO:0000313" key="6">
    <source>
        <dbReference type="Proteomes" id="UP001196413"/>
    </source>
</evidence>
<feature type="domain" description="SXP/RAL-2 family protein Ani s 5-like cation-binding" evidence="3">
    <location>
        <begin position="53"/>
        <end position="129"/>
    </location>
</feature>
<comment type="caution">
    <text evidence="4">The sequence shown here is derived from an EMBL/GenBank/DDBJ whole genome shotgun (WGS) entry which is preliminary data.</text>
</comment>
<dbReference type="PANTHER" id="PTHR21593:SF36">
    <property type="entry name" value="DUF148 DOMAIN-CONTAINING PROTEIN-RELATED"/>
    <property type="match status" value="1"/>
</dbReference>
<dbReference type="PANTHER" id="PTHR21593">
    <property type="entry name" value="PRION-LIKE- Q/N-RICH -DOMAIN-BEARING PROTEIN PROTEIN"/>
    <property type="match status" value="1"/>
</dbReference>
<dbReference type="InterPro" id="IPR003677">
    <property type="entry name" value="ANIS5_cation-bd"/>
</dbReference>
<keyword evidence="2" id="KW-0732">Signal</keyword>
<feature type="signal peptide" evidence="2">
    <location>
        <begin position="1"/>
        <end position="15"/>
    </location>
</feature>
<name>A0AAD5QQB3_PARTN</name>
<evidence type="ECO:0000313" key="4">
    <source>
        <dbReference type="EMBL" id="KAJ1357625.1"/>
    </source>
</evidence>
<feature type="region of interest" description="Disordered" evidence="1">
    <location>
        <begin position="147"/>
        <end position="176"/>
    </location>
</feature>
<evidence type="ECO:0000256" key="1">
    <source>
        <dbReference type="SAM" id="MobiDB-lite"/>
    </source>
</evidence>